<gene>
    <name evidence="2" type="ORF">MRATA1EN1_LOCUS10593</name>
</gene>
<name>A0ABN8YLZ8_RANTA</name>
<proteinExistence type="predicted"/>
<evidence type="ECO:0000313" key="2">
    <source>
        <dbReference type="EMBL" id="CAI9161631.1"/>
    </source>
</evidence>
<sequence>MLGKNKKPKKKKFKTTTLPALTHSPDLLASALLVWTSLNSDPGWGRKPGGGVALGTCSRSLPPLPVPGWVGCQVYLCTSCTLINLCKSPIPAPPCFCAFAHSPPTPRASPILLLARGSGMDRGHLDFWNQQGVPLKRPSPPPSQSCLVHYPSG</sequence>
<protein>
    <submittedName>
        <fullName evidence="2">Uncharacterized protein</fullName>
    </submittedName>
</protein>
<accession>A0ABN8YLZ8</accession>
<reference evidence="2" key="1">
    <citation type="submission" date="2023-04" db="EMBL/GenBank/DDBJ databases">
        <authorList>
            <consortium name="ELIXIR-Norway"/>
        </authorList>
    </citation>
    <scope>NUCLEOTIDE SEQUENCE [LARGE SCALE GENOMIC DNA]</scope>
</reference>
<feature type="region of interest" description="Disordered" evidence="1">
    <location>
        <begin position="134"/>
        <end position="153"/>
    </location>
</feature>
<organism evidence="2 3">
    <name type="scientific">Rangifer tarandus platyrhynchus</name>
    <name type="common">Svalbard reindeer</name>
    <dbReference type="NCBI Taxonomy" id="3082113"/>
    <lineage>
        <taxon>Eukaryota</taxon>
        <taxon>Metazoa</taxon>
        <taxon>Chordata</taxon>
        <taxon>Craniata</taxon>
        <taxon>Vertebrata</taxon>
        <taxon>Euteleostomi</taxon>
        <taxon>Mammalia</taxon>
        <taxon>Eutheria</taxon>
        <taxon>Laurasiatheria</taxon>
        <taxon>Artiodactyla</taxon>
        <taxon>Ruminantia</taxon>
        <taxon>Pecora</taxon>
        <taxon>Cervidae</taxon>
        <taxon>Odocoileinae</taxon>
        <taxon>Rangifer</taxon>
    </lineage>
</organism>
<dbReference type="EMBL" id="OX459956">
    <property type="protein sequence ID" value="CAI9161631.1"/>
    <property type="molecule type" value="Genomic_DNA"/>
</dbReference>
<keyword evidence="3" id="KW-1185">Reference proteome</keyword>
<dbReference type="Proteomes" id="UP001176941">
    <property type="component" value="Chromosome 20"/>
</dbReference>
<evidence type="ECO:0000256" key="1">
    <source>
        <dbReference type="SAM" id="MobiDB-lite"/>
    </source>
</evidence>
<evidence type="ECO:0000313" key="3">
    <source>
        <dbReference type="Proteomes" id="UP001176941"/>
    </source>
</evidence>